<keyword evidence="3" id="KW-1185">Reference proteome</keyword>
<dbReference type="Proteomes" id="UP000008037">
    <property type="component" value="Chromosome"/>
</dbReference>
<gene>
    <name evidence="2" type="ordered locus">Ngar_c27780</name>
</gene>
<dbReference type="HOGENOM" id="CLU_632563_0_0_2"/>
<proteinExistence type="predicted"/>
<feature type="region of interest" description="Disordered" evidence="1">
    <location>
        <begin position="147"/>
        <end position="172"/>
    </location>
</feature>
<sequence length="433" mass="47257">MRQAIVLGIVGIFLSSLFIMSQTARYQAHATTGLNLGTPSLLNTNGDVLDTAGIRSQVMLSTTISNPQSARQPFITLFEVRDSNQVTVFLSWVSGTIPPGEQFDLGVMWQPQTTGSYNVRTYAVTDLKNPQILSAAKTATVSVGQTSVVAQTQPTPSQSSGNQNNSNEPKGSLVAGISEFSVQGDGKENGSYTIVFSLFDAGKREISSDGKVSFSITDGMNRQLYNKSFSVTSSQFSTWHYTFTGAEFLGYGWTIPTSEIQKGITSTGTAKIVFTDPAGISFTSTTSLVSIPALSQEEAKQKLDEIFTQTATIVNDKRQNGNIEVTLVKYGMFTHPQFTTYGDVVNEFRVDLIVRNIGTTDEYPPDQFVIIDKQGIQHDKSYGGTLPFSELLAGSTVQGSVLFDSITNEMDVSTFVAKKYSYPQDYIWTYYLS</sequence>
<organism evidence="2 3">
    <name type="scientific">Nitrososphaera gargensis (strain Ga9.2)</name>
    <dbReference type="NCBI Taxonomy" id="1237085"/>
    <lineage>
        <taxon>Archaea</taxon>
        <taxon>Nitrososphaerota</taxon>
        <taxon>Nitrososphaeria</taxon>
        <taxon>Nitrososphaerales</taxon>
        <taxon>Nitrososphaeraceae</taxon>
        <taxon>Nitrososphaera</taxon>
    </lineage>
</organism>
<protein>
    <recommendedName>
        <fullName evidence="4">DUF4352 domain-containing protein</fullName>
    </recommendedName>
</protein>
<dbReference type="RefSeq" id="WP_015020234.1">
    <property type="nucleotide sequence ID" value="NC_018719.1"/>
</dbReference>
<dbReference type="AlphaFoldDB" id="K0INN8"/>
<reference evidence="2 3" key="1">
    <citation type="journal article" date="2012" name="Environ. Microbiol.">
        <title>The genome of the ammonia-oxidizing Candidatus Nitrososphaera gargensis: insights into metabolic versatility and environmental adaptations.</title>
        <authorList>
            <person name="Spang A."/>
            <person name="Poehlein A."/>
            <person name="Offre P."/>
            <person name="Zumbragel S."/>
            <person name="Haider S."/>
            <person name="Rychlik N."/>
            <person name="Nowka B."/>
            <person name="Schmeisser C."/>
            <person name="Lebedeva E.V."/>
            <person name="Rattei T."/>
            <person name="Bohm C."/>
            <person name="Schmid M."/>
            <person name="Galushko A."/>
            <person name="Hatzenpichler R."/>
            <person name="Weinmaier T."/>
            <person name="Daniel R."/>
            <person name="Schleper C."/>
            <person name="Spieck E."/>
            <person name="Streit W."/>
            <person name="Wagner M."/>
        </authorList>
    </citation>
    <scope>NUCLEOTIDE SEQUENCE [LARGE SCALE GENOMIC DNA]</scope>
    <source>
        <strain evidence="3">Ga9.2</strain>
    </source>
</reference>
<dbReference type="GeneID" id="13794797"/>
<dbReference type="InParanoid" id="K0INN8"/>
<evidence type="ECO:0008006" key="4">
    <source>
        <dbReference type="Google" id="ProtNLM"/>
    </source>
</evidence>
<dbReference type="KEGG" id="nga:Ngar_c27780"/>
<name>K0INN8_NITGG</name>
<feature type="compositionally biased region" description="Low complexity" evidence="1">
    <location>
        <begin position="151"/>
        <end position="167"/>
    </location>
</feature>
<accession>K0INN8</accession>
<dbReference type="OrthoDB" id="3105at2157"/>
<evidence type="ECO:0000313" key="2">
    <source>
        <dbReference type="EMBL" id="AFU59699.1"/>
    </source>
</evidence>
<evidence type="ECO:0000313" key="3">
    <source>
        <dbReference type="Proteomes" id="UP000008037"/>
    </source>
</evidence>
<evidence type="ECO:0000256" key="1">
    <source>
        <dbReference type="SAM" id="MobiDB-lite"/>
    </source>
</evidence>
<dbReference type="BioCyc" id="CNIT1237085:G1324-2778-MONOMER"/>
<dbReference type="EMBL" id="CP002408">
    <property type="protein sequence ID" value="AFU59699.1"/>
    <property type="molecule type" value="Genomic_DNA"/>
</dbReference>